<dbReference type="Proteomes" id="UP000245880">
    <property type="component" value="Unassembled WGS sequence"/>
</dbReference>
<accession>A0A316ADS0</accession>
<organism evidence="2 3">
    <name type="scientific">Dyadobacter jejuensis</name>
    <dbReference type="NCBI Taxonomy" id="1082580"/>
    <lineage>
        <taxon>Bacteria</taxon>
        <taxon>Pseudomonadati</taxon>
        <taxon>Bacteroidota</taxon>
        <taxon>Cytophagia</taxon>
        <taxon>Cytophagales</taxon>
        <taxon>Spirosomataceae</taxon>
        <taxon>Dyadobacter</taxon>
    </lineage>
</organism>
<dbReference type="InterPro" id="IPR049514">
    <property type="entry name" value="Fic-like_C"/>
</dbReference>
<dbReference type="Pfam" id="PF21247">
    <property type="entry name" value="Fic-like_C"/>
    <property type="match status" value="1"/>
</dbReference>
<reference evidence="2 3" key="1">
    <citation type="submission" date="2018-03" db="EMBL/GenBank/DDBJ databases">
        <title>Genomic Encyclopedia of Archaeal and Bacterial Type Strains, Phase II (KMG-II): from individual species to whole genera.</title>
        <authorList>
            <person name="Goeker M."/>
        </authorList>
    </citation>
    <scope>NUCLEOTIDE SEQUENCE [LARGE SCALE GENOMIC DNA]</scope>
    <source>
        <strain evidence="2 3">DSM 100346</strain>
    </source>
</reference>
<dbReference type="OrthoDB" id="9807907at2"/>
<gene>
    <name evidence="2" type="ORF">CLV98_1129</name>
</gene>
<protein>
    <recommendedName>
        <fullName evidence="1">Filamentation induced by cAMP protein Fic-like C-terminal domain-containing protein</fullName>
    </recommendedName>
</protein>
<evidence type="ECO:0000313" key="2">
    <source>
        <dbReference type="EMBL" id="PWJ55915.1"/>
    </source>
</evidence>
<comment type="caution">
    <text evidence="2">The sequence shown here is derived from an EMBL/GenBank/DDBJ whole genome shotgun (WGS) entry which is preliminary data.</text>
</comment>
<evidence type="ECO:0000259" key="1">
    <source>
        <dbReference type="Pfam" id="PF21247"/>
    </source>
</evidence>
<evidence type="ECO:0000313" key="3">
    <source>
        <dbReference type="Proteomes" id="UP000245880"/>
    </source>
</evidence>
<dbReference type="EMBL" id="QGDT01000012">
    <property type="protein sequence ID" value="PWJ55915.1"/>
    <property type="molecule type" value="Genomic_DNA"/>
</dbReference>
<dbReference type="AlphaFoldDB" id="A0A316ADS0"/>
<sequence length="65" mass="7497">MSRSELMEAMGLKNRSHFAKNYLEPALSDAIIEITVPDSPRYRNHKCRLTSKGEALKQQLLHDKQ</sequence>
<proteinExistence type="predicted"/>
<name>A0A316ADS0_9BACT</name>
<keyword evidence="3" id="KW-1185">Reference proteome</keyword>
<feature type="domain" description="Filamentation induced by cAMP protein Fic-like C-terminal" evidence="1">
    <location>
        <begin position="1"/>
        <end position="50"/>
    </location>
</feature>